<comment type="caution">
    <text evidence="1">The sequence shown here is derived from an EMBL/GenBank/DDBJ whole genome shotgun (WGS) entry which is preliminary data.</text>
</comment>
<keyword evidence="2" id="KW-1185">Reference proteome</keyword>
<organism evidence="1 2">
    <name type="scientific">Hibiscus sabdariffa</name>
    <name type="common">roselle</name>
    <dbReference type="NCBI Taxonomy" id="183260"/>
    <lineage>
        <taxon>Eukaryota</taxon>
        <taxon>Viridiplantae</taxon>
        <taxon>Streptophyta</taxon>
        <taxon>Embryophyta</taxon>
        <taxon>Tracheophyta</taxon>
        <taxon>Spermatophyta</taxon>
        <taxon>Magnoliopsida</taxon>
        <taxon>eudicotyledons</taxon>
        <taxon>Gunneridae</taxon>
        <taxon>Pentapetalae</taxon>
        <taxon>rosids</taxon>
        <taxon>malvids</taxon>
        <taxon>Malvales</taxon>
        <taxon>Malvaceae</taxon>
        <taxon>Malvoideae</taxon>
        <taxon>Hibiscus</taxon>
    </lineage>
</organism>
<name>A0ABR1ZZK1_9ROSI</name>
<gene>
    <name evidence="1" type="ORF">V6N12_073467</name>
</gene>
<accession>A0ABR1ZZK1</accession>
<dbReference type="EMBL" id="JBBPBM010001201">
    <property type="protein sequence ID" value="KAK8486175.1"/>
    <property type="molecule type" value="Genomic_DNA"/>
</dbReference>
<evidence type="ECO:0000313" key="2">
    <source>
        <dbReference type="Proteomes" id="UP001472677"/>
    </source>
</evidence>
<evidence type="ECO:0000313" key="1">
    <source>
        <dbReference type="EMBL" id="KAK8486175.1"/>
    </source>
</evidence>
<protein>
    <submittedName>
        <fullName evidence="1">Uncharacterized protein</fullName>
    </submittedName>
</protein>
<sequence>MILGLTQLAQVSQLGKFRLVHTSETINVVNRRTLISGPCERLGDGFAFAMFLGLTSVSMGTRGGGGREWLIISGETALSFRSSPGVDGSIGDDVDDIGDDLGPDNNDGACRFGTICWNIESCVVGGGGGVGDNGII</sequence>
<dbReference type="Proteomes" id="UP001472677">
    <property type="component" value="Unassembled WGS sequence"/>
</dbReference>
<proteinExistence type="predicted"/>
<reference evidence="1 2" key="1">
    <citation type="journal article" date="2024" name="G3 (Bethesda)">
        <title>Genome assembly of Hibiscus sabdariffa L. provides insights into metabolisms of medicinal natural products.</title>
        <authorList>
            <person name="Kim T."/>
        </authorList>
    </citation>
    <scope>NUCLEOTIDE SEQUENCE [LARGE SCALE GENOMIC DNA]</scope>
    <source>
        <strain evidence="1">TK-2024</strain>
        <tissue evidence="1">Old leaves</tissue>
    </source>
</reference>